<dbReference type="InterPro" id="IPR000515">
    <property type="entry name" value="MetI-like"/>
</dbReference>
<comment type="subcellular location">
    <subcellularLocation>
        <location evidence="6">Cell membrane</location>
        <topology evidence="6">Multi-pass membrane protein</topology>
    </subcellularLocation>
    <subcellularLocation>
        <location evidence="1">Membrane</location>
        <topology evidence="1">Multi-pass membrane protein</topology>
    </subcellularLocation>
</comment>
<accession>A0A7W7CEW9</accession>
<keyword evidence="3 6" id="KW-0812">Transmembrane</keyword>
<dbReference type="PANTHER" id="PTHR30177">
    <property type="entry name" value="GLYCINE BETAINE/L-PROLINE TRANSPORT SYSTEM PERMEASE PROTEIN PROW"/>
    <property type="match status" value="1"/>
</dbReference>
<gene>
    <name evidence="8" type="ORF">HNR67_004646</name>
</gene>
<dbReference type="InterPro" id="IPR051204">
    <property type="entry name" value="ABC_transp_perm/SBD"/>
</dbReference>
<dbReference type="GO" id="GO:0005886">
    <property type="term" value="C:plasma membrane"/>
    <property type="evidence" value="ECO:0007669"/>
    <property type="project" value="UniProtKB-SubCell"/>
</dbReference>
<feature type="transmembrane region" description="Helical" evidence="6">
    <location>
        <begin position="34"/>
        <end position="53"/>
    </location>
</feature>
<keyword evidence="5 6" id="KW-0472">Membrane</keyword>
<keyword evidence="2 6" id="KW-0813">Transport</keyword>
<feature type="transmembrane region" description="Helical" evidence="6">
    <location>
        <begin position="60"/>
        <end position="85"/>
    </location>
</feature>
<organism evidence="8 9">
    <name type="scientific">Crossiella cryophila</name>
    <dbReference type="NCBI Taxonomy" id="43355"/>
    <lineage>
        <taxon>Bacteria</taxon>
        <taxon>Bacillati</taxon>
        <taxon>Actinomycetota</taxon>
        <taxon>Actinomycetes</taxon>
        <taxon>Pseudonocardiales</taxon>
        <taxon>Pseudonocardiaceae</taxon>
        <taxon>Crossiella</taxon>
    </lineage>
</organism>
<name>A0A7W7CEW9_9PSEU</name>
<evidence type="ECO:0000256" key="2">
    <source>
        <dbReference type="ARBA" id="ARBA00022448"/>
    </source>
</evidence>
<evidence type="ECO:0000256" key="6">
    <source>
        <dbReference type="RuleBase" id="RU363032"/>
    </source>
</evidence>
<dbReference type="PROSITE" id="PS50928">
    <property type="entry name" value="ABC_TM1"/>
    <property type="match status" value="1"/>
</dbReference>
<evidence type="ECO:0000313" key="9">
    <source>
        <dbReference type="Proteomes" id="UP000533598"/>
    </source>
</evidence>
<dbReference type="RefSeq" id="WP_185004351.1">
    <property type="nucleotide sequence ID" value="NZ_BAAAUI010000036.1"/>
</dbReference>
<dbReference type="AlphaFoldDB" id="A0A7W7CEW9"/>
<comment type="similarity">
    <text evidence="6">Belongs to the binding-protein-dependent transport system permease family.</text>
</comment>
<evidence type="ECO:0000256" key="4">
    <source>
        <dbReference type="ARBA" id="ARBA00022989"/>
    </source>
</evidence>
<feature type="transmembrane region" description="Helical" evidence="6">
    <location>
        <begin position="150"/>
        <end position="170"/>
    </location>
</feature>
<keyword evidence="4 6" id="KW-1133">Transmembrane helix</keyword>
<proteinExistence type="inferred from homology"/>
<keyword evidence="9" id="KW-1185">Reference proteome</keyword>
<sequence length="228" mass="24236">MGQFIAEVLGWFTDSARWSGPEGILARLFEHLQYSLLSTLVAVLIALPIGLLIGHTGKGAFLAINLSSFGRALPTVGVVILVFLVSGLNLWPVYVALVVLAIPVIVTNTYAGMAAVDHDVRDAARGTGLNGWQVLFQIELPLAVPLIMTGVRLAVVQVVATATIAAYISFGGFGRYVFDGFAQNDLPQVFGGALLIAVLAIALDLVLSGLQRLLTPRGSLLRNRRSES</sequence>
<comment type="caution">
    <text evidence="8">The sequence shown here is derived from an EMBL/GenBank/DDBJ whole genome shotgun (WGS) entry which is preliminary data.</text>
</comment>
<dbReference type="CDD" id="cd06261">
    <property type="entry name" value="TM_PBP2"/>
    <property type="match status" value="1"/>
</dbReference>
<evidence type="ECO:0000256" key="1">
    <source>
        <dbReference type="ARBA" id="ARBA00004141"/>
    </source>
</evidence>
<evidence type="ECO:0000256" key="3">
    <source>
        <dbReference type="ARBA" id="ARBA00022692"/>
    </source>
</evidence>
<feature type="domain" description="ABC transmembrane type-1" evidence="7">
    <location>
        <begin position="28"/>
        <end position="207"/>
    </location>
</feature>
<dbReference type="Gene3D" id="1.10.3720.10">
    <property type="entry name" value="MetI-like"/>
    <property type="match status" value="1"/>
</dbReference>
<dbReference type="EMBL" id="JACHMH010000001">
    <property type="protein sequence ID" value="MBB4678528.1"/>
    <property type="molecule type" value="Genomic_DNA"/>
</dbReference>
<dbReference type="GO" id="GO:0055085">
    <property type="term" value="P:transmembrane transport"/>
    <property type="evidence" value="ECO:0007669"/>
    <property type="project" value="InterPro"/>
</dbReference>
<evidence type="ECO:0000259" key="7">
    <source>
        <dbReference type="PROSITE" id="PS50928"/>
    </source>
</evidence>
<feature type="transmembrane region" description="Helical" evidence="6">
    <location>
        <begin position="91"/>
        <end position="111"/>
    </location>
</feature>
<reference evidence="8 9" key="1">
    <citation type="submission" date="2020-08" db="EMBL/GenBank/DDBJ databases">
        <title>Sequencing the genomes of 1000 actinobacteria strains.</title>
        <authorList>
            <person name="Klenk H.-P."/>
        </authorList>
    </citation>
    <scope>NUCLEOTIDE SEQUENCE [LARGE SCALE GENOMIC DNA]</scope>
    <source>
        <strain evidence="8 9">DSM 44230</strain>
    </source>
</reference>
<evidence type="ECO:0000256" key="5">
    <source>
        <dbReference type="ARBA" id="ARBA00023136"/>
    </source>
</evidence>
<evidence type="ECO:0000313" key="8">
    <source>
        <dbReference type="EMBL" id="MBB4678528.1"/>
    </source>
</evidence>
<dbReference type="SUPFAM" id="SSF161098">
    <property type="entry name" value="MetI-like"/>
    <property type="match status" value="1"/>
</dbReference>
<dbReference type="Proteomes" id="UP000533598">
    <property type="component" value="Unassembled WGS sequence"/>
</dbReference>
<protein>
    <submittedName>
        <fullName evidence="8">Osmoprotectant transport system permease protein</fullName>
    </submittedName>
</protein>
<dbReference type="PANTHER" id="PTHR30177:SF33">
    <property type="entry name" value="POSSIBLE OSMOPROTECTANT (GLYCINE BETAINE_CARNITINE_CHOLINE_L-PROLINE) TRANSPORT INTEGRAL MEMBRANE PROTEIN ABC TRANSPORTER PROZ"/>
    <property type="match status" value="1"/>
</dbReference>
<feature type="transmembrane region" description="Helical" evidence="6">
    <location>
        <begin position="190"/>
        <end position="214"/>
    </location>
</feature>
<dbReference type="Pfam" id="PF00528">
    <property type="entry name" value="BPD_transp_1"/>
    <property type="match status" value="1"/>
</dbReference>
<dbReference type="InterPro" id="IPR035906">
    <property type="entry name" value="MetI-like_sf"/>
</dbReference>
<dbReference type="GO" id="GO:0031460">
    <property type="term" value="P:glycine betaine transport"/>
    <property type="evidence" value="ECO:0007669"/>
    <property type="project" value="TreeGrafter"/>
</dbReference>